<name>A0A1S1VA24_9FIRM</name>
<dbReference type="Proteomes" id="UP000180254">
    <property type="component" value="Unassembled WGS sequence"/>
</dbReference>
<dbReference type="OrthoDB" id="1705878at2"/>
<dbReference type="RefSeq" id="WP_071060967.1">
    <property type="nucleotide sequence ID" value="NZ_MKIE01000001.1"/>
</dbReference>
<reference evidence="1 2" key="1">
    <citation type="submission" date="2016-09" db="EMBL/GenBank/DDBJ databases">
        <title>Genome sequence of Eubacterium angustum.</title>
        <authorList>
            <person name="Poehlein A."/>
            <person name="Daniel R."/>
        </authorList>
    </citation>
    <scope>NUCLEOTIDE SEQUENCE [LARGE SCALE GENOMIC DNA]</scope>
    <source>
        <strain evidence="1 2">DSM 1989</strain>
    </source>
</reference>
<keyword evidence="2" id="KW-1185">Reference proteome</keyword>
<organism evidence="1 2">
    <name type="scientific">Andreesenia angusta</name>
    <dbReference type="NCBI Taxonomy" id="39480"/>
    <lineage>
        <taxon>Bacteria</taxon>
        <taxon>Bacillati</taxon>
        <taxon>Bacillota</taxon>
        <taxon>Tissierellia</taxon>
        <taxon>Tissierellales</taxon>
        <taxon>Gottschalkiaceae</taxon>
        <taxon>Andreesenia</taxon>
    </lineage>
</organism>
<accession>A0A1S1VA24</accession>
<protein>
    <submittedName>
        <fullName evidence="1">Uncharacterized protein</fullName>
    </submittedName>
</protein>
<sequence>MKLEITLSKSILRKKFDQRDKYNKLRERIDRHKLALSNELFEIWEKDAKENGYDKYFMDWYFSIIGSGKKLRKFNIEKIKKTRGARSGEDEILLKTALASNDKIVVGNVNQDMAKRNKKVSFITEEIFSRENMQTVTTTDVANVLTHRDNSAIFDIYETPTRLLVELGSDSELLGRYLSKFISGTKKLIIKDKYITQSENERNINEYVLKYLNKKETKLVFVFPEERRDSKGISRFQNYQGFKTSFRYLDSKLMHHSSLETDRYVIDLGYRLRVFGGDDTGKTEQEIINITKKQGGR</sequence>
<comment type="caution">
    <text evidence="1">The sequence shown here is derived from an EMBL/GenBank/DDBJ whole genome shotgun (WGS) entry which is preliminary data.</text>
</comment>
<dbReference type="STRING" id="39480.EUAN_03300"/>
<proteinExistence type="predicted"/>
<evidence type="ECO:0000313" key="1">
    <source>
        <dbReference type="EMBL" id="OHW63466.1"/>
    </source>
</evidence>
<gene>
    <name evidence="1" type="ORF">EUAN_03300</name>
</gene>
<dbReference type="AlphaFoldDB" id="A0A1S1VA24"/>
<evidence type="ECO:0000313" key="2">
    <source>
        <dbReference type="Proteomes" id="UP000180254"/>
    </source>
</evidence>
<dbReference type="EMBL" id="MKIE01000001">
    <property type="protein sequence ID" value="OHW63466.1"/>
    <property type="molecule type" value="Genomic_DNA"/>
</dbReference>